<proteinExistence type="predicted"/>
<dbReference type="Proteomes" id="UP000254707">
    <property type="component" value="Unassembled WGS sequence"/>
</dbReference>
<gene>
    <name evidence="1" type="ORF">NCTC7688_02159</name>
</gene>
<reference evidence="1 2" key="1">
    <citation type="submission" date="2018-06" db="EMBL/GenBank/DDBJ databases">
        <authorList>
            <consortium name="Pathogen Informatics"/>
            <person name="Doyle S."/>
        </authorList>
    </citation>
    <scope>NUCLEOTIDE SEQUENCE [LARGE SCALE GENOMIC DNA]</scope>
    <source>
        <strain evidence="1 2">NCTC7688</strain>
    </source>
</reference>
<dbReference type="GeneID" id="66868077"/>
<dbReference type="RefSeq" id="WP_041079654.1">
    <property type="nucleotide sequence ID" value="NZ_CAXOKG010000003.1"/>
</dbReference>
<name>A0A380HPT1_STASA</name>
<accession>A0A380HPT1</accession>
<evidence type="ECO:0000313" key="2">
    <source>
        <dbReference type="Proteomes" id="UP000254707"/>
    </source>
</evidence>
<organism evidence="1 2">
    <name type="scientific">Staphylococcus saprophyticus</name>
    <dbReference type="NCBI Taxonomy" id="29385"/>
    <lineage>
        <taxon>Bacteria</taxon>
        <taxon>Bacillati</taxon>
        <taxon>Bacillota</taxon>
        <taxon>Bacilli</taxon>
        <taxon>Bacillales</taxon>
        <taxon>Staphylococcaceae</taxon>
        <taxon>Staphylococcus</taxon>
    </lineage>
</organism>
<sequence length="91" mass="11076">MDEFNYDDRKYLELDTEDLKRNKNKVEWIYTNYENIKLDIQNHSETAPLLLINGYRIAKLKTIPLQTQLNDLKAEFNFDQCDYLRVTYKEH</sequence>
<dbReference type="EMBL" id="UHED01000001">
    <property type="protein sequence ID" value="SUM83659.1"/>
    <property type="molecule type" value="Genomic_DNA"/>
</dbReference>
<dbReference type="AlphaFoldDB" id="A0A380HPT1"/>
<protein>
    <submittedName>
        <fullName evidence="1">Uncharacterized protein</fullName>
    </submittedName>
</protein>
<evidence type="ECO:0000313" key="1">
    <source>
        <dbReference type="EMBL" id="SUM83659.1"/>
    </source>
</evidence>